<sequence>MHEGTPLLLAESVTVRFGGLVAVDAVSARFDAGELVGIIGPNGAGKTTFFNAITGVQVPTSGRLLVSGDDLTGKGPHRFAAHGLARTFQTPRVFADLPVRDNIEFGLKFAGRRPRKYWLWGEEATVPWTLRDATRILQLIGLSDQAALPAGAVTPSQQRLLEIGMALATRPKMLLLDEVAAGLTESEIEEMARLIRRLRDELDLTVVWIEHAVTVLLRHVERVLVLHQGRKIADATPREVVRNPEVVEAYLGDEMVEGVS</sequence>
<dbReference type="Pfam" id="PF12399">
    <property type="entry name" value="BCA_ABC_TP_C"/>
    <property type="match status" value="1"/>
</dbReference>
<evidence type="ECO:0000256" key="4">
    <source>
        <dbReference type="ARBA" id="ARBA00022840"/>
    </source>
</evidence>
<dbReference type="RefSeq" id="WP_145893298.1">
    <property type="nucleotide sequence ID" value="NZ_VOBQ01000009.1"/>
</dbReference>
<dbReference type="PROSITE" id="PS50893">
    <property type="entry name" value="ABC_TRANSPORTER_2"/>
    <property type="match status" value="1"/>
</dbReference>
<feature type="domain" description="ABC transporter" evidence="5">
    <location>
        <begin position="8"/>
        <end position="253"/>
    </location>
</feature>
<keyword evidence="2" id="KW-0472">Membrane</keyword>
<evidence type="ECO:0000313" key="6">
    <source>
        <dbReference type="EMBL" id="TWO71068.1"/>
    </source>
</evidence>
<evidence type="ECO:0000256" key="1">
    <source>
        <dbReference type="ARBA" id="ARBA00022448"/>
    </source>
</evidence>
<dbReference type="GO" id="GO:0005304">
    <property type="term" value="F:L-valine transmembrane transporter activity"/>
    <property type="evidence" value="ECO:0007669"/>
    <property type="project" value="TreeGrafter"/>
</dbReference>
<dbReference type="CDD" id="cd03219">
    <property type="entry name" value="ABC_Mj1267_LivG_branched"/>
    <property type="match status" value="1"/>
</dbReference>
<dbReference type="InterPro" id="IPR003593">
    <property type="entry name" value="AAA+_ATPase"/>
</dbReference>
<keyword evidence="3" id="KW-0547">Nucleotide-binding</keyword>
<evidence type="ECO:0000256" key="3">
    <source>
        <dbReference type="ARBA" id="ARBA00022741"/>
    </source>
</evidence>
<keyword evidence="4 6" id="KW-0067">ATP-binding</keyword>
<dbReference type="GO" id="GO:0015808">
    <property type="term" value="P:L-alanine transport"/>
    <property type="evidence" value="ECO:0007669"/>
    <property type="project" value="TreeGrafter"/>
</dbReference>
<organism evidence="6 7">
    <name type="scientific">Caenimonas sedimenti</name>
    <dbReference type="NCBI Taxonomy" id="2596921"/>
    <lineage>
        <taxon>Bacteria</taxon>
        <taxon>Pseudomonadati</taxon>
        <taxon>Pseudomonadota</taxon>
        <taxon>Betaproteobacteria</taxon>
        <taxon>Burkholderiales</taxon>
        <taxon>Comamonadaceae</taxon>
        <taxon>Caenimonas</taxon>
    </lineage>
</organism>
<dbReference type="Pfam" id="PF00005">
    <property type="entry name" value="ABC_tran"/>
    <property type="match status" value="1"/>
</dbReference>
<dbReference type="GO" id="GO:0016887">
    <property type="term" value="F:ATP hydrolysis activity"/>
    <property type="evidence" value="ECO:0007669"/>
    <property type="project" value="InterPro"/>
</dbReference>
<dbReference type="InterPro" id="IPR032823">
    <property type="entry name" value="BCA_ABC_TP_C"/>
</dbReference>
<dbReference type="GO" id="GO:0042941">
    <property type="term" value="P:D-alanine transmembrane transport"/>
    <property type="evidence" value="ECO:0007669"/>
    <property type="project" value="TreeGrafter"/>
</dbReference>
<dbReference type="GO" id="GO:0005524">
    <property type="term" value="F:ATP binding"/>
    <property type="evidence" value="ECO:0007669"/>
    <property type="project" value="UniProtKB-KW"/>
</dbReference>
<dbReference type="Proteomes" id="UP000318199">
    <property type="component" value="Unassembled WGS sequence"/>
</dbReference>
<protein>
    <submittedName>
        <fullName evidence="6">ABC transporter ATP-binding protein</fullName>
    </submittedName>
</protein>
<reference evidence="6 7" key="1">
    <citation type="submission" date="2019-07" db="EMBL/GenBank/DDBJ databases">
        <title>Caenimonas sedimenti sp. nov., isolated from activated sludge.</title>
        <authorList>
            <person name="Xu J."/>
        </authorList>
    </citation>
    <scope>NUCLEOTIDE SEQUENCE [LARGE SCALE GENOMIC DNA]</scope>
    <source>
        <strain evidence="6 7">HX-9-20</strain>
    </source>
</reference>
<comment type="caution">
    <text evidence="6">The sequence shown here is derived from an EMBL/GenBank/DDBJ whole genome shotgun (WGS) entry which is preliminary data.</text>
</comment>
<dbReference type="GO" id="GO:0005886">
    <property type="term" value="C:plasma membrane"/>
    <property type="evidence" value="ECO:0007669"/>
    <property type="project" value="TreeGrafter"/>
</dbReference>
<dbReference type="SUPFAM" id="SSF52540">
    <property type="entry name" value="P-loop containing nucleoside triphosphate hydrolases"/>
    <property type="match status" value="1"/>
</dbReference>
<name>A0A562ZRX5_9BURK</name>
<dbReference type="InterPro" id="IPR003439">
    <property type="entry name" value="ABC_transporter-like_ATP-bd"/>
</dbReference>
<dbReference type="SMART" id="SM00382">
    <property type="entry name" value="AAA"/>
    <property type="match status" value="1"/>
</dbReference>
<dbReference type="GO" id="GO:0015192">
    <property type="term" value="F:L-phenylalanine transmembrane transporter activity"/>
    <property type="evidence" value="ECO:0007669"/>
    <property type="project" value="TreeGrafter"/>
</dbReference>
<dbReference type="InterPro" id="IPR051120">
    <property type="entry name" value="ABC_AA/LPS_Transport"/>
</dbReference>
<dbReference type="AlphaFoldDB" id="A0A562ZRX5"/>
<evidence type="ECO:0000259" key="5">
    <source>
        <dbReference type="PROSITE" id="PS50893"/>
    </source>
</evidence>
<keyword evidence="7" id="KW-1185">Reference proteome</keyword>
<dbReference type="Gene3D" id="3.40.50.300">
    <property type="entry name" value="P-loop containing nucleotide triphosphate hydrolases"/>
    <property type="match status" value="1"/>
</dbReference>
<keyword evidence="1" id="KW-0813">Transport</keyword>
<dbReference type="GO" id="GO:1903806">
    <property type="term" value="P:L-isoleucine import across plasma membrane"/>
    <property type="evidence" value="ECO:0007669"/>
    <property type="project" value="TreeGrafter"/>
</dbReference>
<evidence type="ECO:0000313" key="7">
    <source>
        <dbReference type="Proteomes" id="UP000318199"/>
    </source>
</evidence>
<dbReference type="OrthoDB" id="9781337at2"/>
<accession>A0A562ZRX5</accession>
<proteinExistence type="predicted"/>
<keyword evidence="2" id="KW-1003">Cell membrane</keyword>
<dbReference type="EMBL" id="VOBQ01000009">
    <property type="protein sequence ID" value="TWO71068.1"/>
    <property type="molecule type" value="Genomic_DNA"/>
</dbReference>
<evidence type="ECO:0000256" key="2">
    <source>
        <dbReference type="ARBA" id="ARBA00022475"/>
    </source>
</evidence>
<dbReference type="GO" id="GO:0015188">
    <property type="term" value="F:L-isoleucine transmembrane transporter activity"/>
    <property type="evidence" value="ECO:0007669"/>
    <property type="project" value="TreeGrafter"/>
</dbReference>
<dbReference type="PANTHER" id="PTHR45772:SF7">
    <property type="entry name" value="AMINO ACID ABC TRANSPORTER ATP-BINDING PROTEIN"/>
    <property type="match status" value="1"/>
</dbReference>
<dbReference type="GO" id="GO:1903805">
    <property type="term" value="P:L-valine import across plasma membrane"/>
    <property type="evidence" value="ECO:0007669"/>
    <property type="project" value="TreeGrafter"/>
</dbReference>
<dbReference type="PANTHER" id="PTHR45772">
    <property type="entry name" value="CONSERVED COMPONENT OF ABC TRANSPORTER FOR NATURAL AMINO ACIDS-RELATED"/>
    <property type="match status" value="1"/>
</dbReference>
<gene>
    <name evidence="6" type="ORF">FN976_12155</name>
</gene>
<dbReference type="InterPro" id="IPR027417">
    <property type="entry name" value="P-loop_NTPase"/>
</dbReference>